<keyword evidence="4" id="KW-0234">DNA repair</keyword>
<evidence type="ECO:0000313" key="7">
    <source>
        <dbReference type="EMBL" id="MDI9863979.1"/>
    </source>
</evidence>
<keyword evidence="8" id="KW-1185">Reference proteome</keyword>
<feature type="domain" description="UmuC" evidence="6">
    <location>
        <begin position="2"/>
        <end position="184"/>
    </location>
</feature>
<dbReference type="InterPro" id="IPR017961">
    <property type="entry name" value="DNA_pol_Y-fam_little_finger"/>
</dbReference>
<evidence type="ECO:0000256" key="3">
    <source>
        <dbReference type="ARBA" id="ARBA00023199"/>
    </source>
</evidence>
<keyword evidence="2" id="KW-0227">DNA damage</keyword>
<dbReference type="RefSeq" id="WP_283369213.1">
    <property type="nucleotide sequence ID" value="NZ_JASHID010000003.1"/>
</dbReference>
<dbReference type="Gene3D" id="1.10.150.20">
    <property type="entry name" value="5' to 3' exonuclease, C-terminal subdomain"/>
    <property type="match status" value="1"/>
</dbReference>
<name>A0ABT6YKL3_9BACT</name>
<dbReference type="Pfam" id="PF13438">
    <property type="entry name" value="DUF4113"/>
    <property type="match status" value="1"/>
</dbReference>
<evidence type="ECO:0000256" key="1">
    <source>
        <dbReference type="ARBA" id="ARBA00010945"/>
    </source>
</evidence>
<dbReference type="CDD" id="cd01700">
    <property type="entry name" value="PolY_Pol_V_umuC"/>
    <property type="match status" value="1"/>
</dbReference>
<keyword evidence="5" id="KW-0742">SOS response</keyword>
<dbReference type="InterPro" id="IPR043502">
    <property type="entry name" value="DNA/RNA_pol_sf"/>
</dbReference>
<dbReference type="PROSITE" id="PS50173">
    <property type="entry name" value="UMUC"/>
    <property type="match status" value="1"/>
</dbReference>
<evidence type="ECO:0000256" key="2">
    <source>
        <dbReference type="ARBA" id="ARBA00022763"/>
    </source>
</evidence>
<dbReference type="Gene3D" id="3.30.70.270">
    <property type="match status" value="1"/>
</dbReference>
<dbReference type="InterPro" id="IPR043128">
    <property type="entry name" value="Rev_trsase/Diguanyl_cyclase"/>
</dbReference>
<dbReference type="PANTHER" id="PTHR11076">
    <property type="entry name" value="DNA REPAIR POLYMERASE UMUC / TRANSFERASE FAMILY MEMBER"/>
    <property type="match status" value="1"/>
</dbReference>
<protein>
    <submittedName>
        <fullName evidence="7">Y-family DNA polymerase</fullName>
    </submittedName>
</protein>
<dbReference type="PANTHER" id="PTHR11076:SF34">
    <property type="entry name" value="PROTEIN UMUC"/>
    <property type="match status" value="1"/>
</dbReference>
<dbReference type="Pfam" id="PF11799">
    <property type="entry name" value="IMS_C"/>
    <property type="match status" value="1"/>
</dbReference>
<dbReference type="Gene3D" id="3.40.1170.60">
    <property type="match status" value="1"/>
</dbReference>
<dbReference type="Pfam" id="PF00817">
    <property type="entry name" value="IMS"/>
    <property type="match status" value="1"/>
</dbReference>
<sequence length="418" mass="47034">MVALVDCNNFYASCERLFQPRLLYKPIVVLSNNDGCVVARSDEAKSLGIKMGIPAFQIKDLIDRDRVISFSSNYTLYGDISNRVMQTLSNFSPEVEIYSIDEAFLNFSGIQNLEEYAKSIKTTVKQWIGVPVCVGVAETKTLAKIANRYAKKNFKNLGVWVIDSEQRRIEALKSTDIEDVWGIGNKYSKMLRSFNINTAYDFSQASENWVKTKMSVVGQRTLLELNGVSCLTLELISEPKNNICNSRSFGQPIISFSPLSEAISNHAASCAFKLRKQKSIASFVQVFIMTNRFSKEDGQYINSTTVSLPIGSNDSKTLIKYALVALKKIYKDGFKYKKAGVQVFGIVPENHIQLGLFDSPSNAKSKKVMKLMDDINFSNGKNTLKLAAQGFDRSWRMKNEKLSPCYTTRFKDLLIIDI</sequence>
<dbReference type="InterPro" id="IPR025188">
    <property type="entry name" value="DUF4113"/>
</dbReference>
<comment type="caution">
    <text evidence="7">The sequence shown here is derived from an EMBL/GenBank/DDBJ whole genome shotgun (WGS) entry which is preliminary data.</text>
</comment>
<evidence type="ECO:0000313" key="8">
    <source>
        <dbReference type="Proteomes" id="UP001236569"/>
    </source>
</evidence>
<dbReference type="SUPFAM" id="SSF56672">
    <property type="entry name" value="DNA/RNA polymerases"/>
    <property type="match status" value="1"/>
</dbReference>
<comment type="similarity">
    <text evidence="1">Belongs to the DNA polymerase type-Y family.</text>
</comment>
<organism evidence="7 8">
    <name type="scientific">Flectobacillus longus</name>
    <dbReference type="NCBI Taxonomy" id="2984207"/>
    <lineage>
        <taxon>Bacteria</taxon>
        <taxon>Pseudomonadati</taxon>
        <taxon>Bacteroidota</taxon>
        <taxon>Cytophagia</taxon>
        <taxon>Cytophagales</taxon>
        <taxon>Flectobacillaceae</taxon>
        <taxon>Flectobacillus</taxon>
    </lineage>
</organism>
<dbReference type="EMBL" id="JASHID010000003">
    <property type="protein sequence ID" value="MDI9863979.1"/>
    <property type="molecule type" value="Genomic_DNA"/>
</dbReference>
<dbReference type="InterPro" id="IPR001126">
    <property type="entry name" value="UmuC"/>
</dbReference>
<proteinExistence type="inferred from homology"/>
<evidence type="ECO:0000256" key="5">
    <source>
        <dbReference type="ARBA" id="ARBA00023236"/>
    </source>
</evidence>
<dbReference type="InterPro" id="IPR050116">
    <property type="entry name" value="DNA_polymerase-Y"/>
</dbReference>
<reference evidence="7 8" key="1">
    <citation type="submission" date="2023-05" db="EMBL/GenBank/DDBJ databases">
        <title>Novel species of genus Flectobacillus isolated from stream in China.</title>
        <authorList>
            <person name="Lu H."/>
        </authorList>
    </citation>
    <scope>NUCLEOTIDE SEQUENCE [LARGE SCALE GENOMIC DNA]</scope>
    <source>
        <strain evidence="7 8">DC10W</strain>
    </source>
</reference>
<keyword evidence="3" id="KW-0741">SOS mutagenesis</keyword>
<gene>
    <name evidence="7" type="ORF">QM480_06570</name>
</gene>
<dbReference type="Proteomes" id="UP001236569">
    <property type="component" value="Unassembled WGS sequence"/>
</dbReference>
<evidence type="ECO:0000259" key="6">
    <source>
        <dbReference type="PROSITE" id="PS50173"/>
    </source>
</evidence>
<evidence type="ECO:0000256" key="4">
    <source>
        <dbReference type="ARBA" id="ARBA00023204"/>
    </source>
</evidence>
<accession>A0ABT6YKL3</accession>